<organism evidence="1 2">
    <name type="scientific">Stygiolobus caldivivus</name>
    <dbReference type="NCBI Taxonomy" id="2824673"/>
    <lineage>
        <taxon>Archaea</taxon>
        <taxon>Thermoproteota</taxon>
        <taxon>Thermoprotei</taxon>
        <taxon>Sulfolobales</taxon>
        <taxon>Sulfolobaceae</taxon>
        <taxon>Stygiolobus</taxon>
    </lineage>
</organism>
<name>A0A8D5UA85_9CREN</name>
<protein>
    <recommendedName>
        <fullName evidence="3">Superfamily I DNA and RNA helicase and helicaseubunit</fullName>
    </recommendedName>
</protein>
<evidence type="ECO:0000313" key="1">
    <source>
        <dbReference type="EMBL" id="BCU71499.1"/>
    </source>
</evidence>
<reference evidence="1 2" key="1">
    <citation type="submission" date="2021-04" db="EMBL/GenBank/DDBJ databases">
        <title>Complete genome sequence of Stygiolobus sp. KN-1.</title>
        <authorList>
            <person name="Nakamura K."/>
            <person name="Sakai H."/>
            <person name="Kurosawa N."/>
        </authorList>
    </citation>
    <scope>NUCLEOTIDE SEQUENCE [LARGE SCALE GENOMIC DNA]</scope>
    <source>
        <strain evidence="1 2">KN-1</strain>
    </source>
</reference>
<evidence type="ECO:0008006" key="3">
    <source>
        <dbReference type="Google" id="ProtNLM"/>
    </source>
</evidence>
<dbReference type="GeneID" id="66164514"/>
<dbReference type="PANTHER" id="PTHR34237">
    <property type="entry name" value="PAREP8-RELATED"/>
    <property type="match status" value="1"/>
</dbReference>
<dbReference type="EMBL" id="AP024597">
    <property type="protein sequence ID" value="BCU71499.1"/>
    <property type="molecule type" value="Genomic_DNA"/>
</dbReference>
<dbReference type="RefSeq" id="WP_221288270.1">
    <property type="nucleotide sequence ID" value="NZ_AP024597.1"/>
</dbReference>
<dbReference type="AlphaFoldDB" id="A0A8D5UA85"/>
<dbReference type="KEGG" id="csty:KN1_27960"/>
<gene>
    <name evidence="1" type="ORF">KN1_27960</name>
</gene>
<dbReference type="Gene3D" id="1.20.120.330">
    <property type="entry name" value="Nucleotidyltransferases domain 2"/>
    <property type="match status" value="1"/>
</dbReference>
<dbReference type="InterPro" id="IPR010268">
    <property type="entry name" value="PaREP1"/>
</dbReference>
<dbReference type="Pfam" id="PF05942">
    <property type="entry name" value="PaREP1"/>
    <property type="match status" value="1"/>
</dbReference>
<dbReference type="PANTHER" id="PTHR34237:SF4">
    <property type="entry name" value="PAREP1 FAMILY PROTEIN"/>
    <property type="match status" value="1"/>
</dbReference>
<dbReference type="Proteomes" id="UP000825123">
    <property type="component" value="Chromosome"/>
</dbReference>
<accession>A0A8D5UA85</accession>
<keyword evidence="2" id="KW-1185">Reference proteome</keyword>
<proteinExistence type="predicted"/>
<evidence type="ECO:0000313" key="2">
    <source>
        <dbReference type="Proteomes" id="UP000825123"/>
    </source>
</evidence>
<sequence length="155" mass="17943">MEELIRKAEEKGINVENLIIFTLSKLDPQEGIKVRLELAKKFLSEAKEYLEKGDTVQSSEKAYKVAEEIVKALAEKFGLPEYEQAVKEDRWHTYTLGTAVVKLSLKLGNWVRNGWDSAYVLHVWGFHEGKFDVQSVRARFQDIEKMLNEAEKILR</sequence>